<dbReference type="Proteomes" id="UP000053144">
    <property type="component" value="Unassembled WGS sequence"/>
</dbReference>
<protein>
    <submittedName>
        <fullName evidence="1">Uncharacterized protein</fullName>
    </submittedName>
</protein>
<name>A0A0L9TIU9_PHAAN</name>
<accession>A0A0L9TIU9</accession>
<evidence type="ECO:0000313" key="1">
    <source>
        <dbReference type="EMBL" id="KOM30367.1"/>
    </source>
</evidence>
<evidence type="ECO:0000313" key="2">
    <source>
        <dbReference type="Proteomes" id="UP000053144"/>
    </source>
</evidence>
<reference evidence="2" key="1">
    <citation type="journal article" date="2015" name="Proc. Natl. Acad. Sci. U.S.A.">
        <title>Genome sequencing of adzuki bean (Vigna angularis) provides insight into high starch and low fat accumulation and domestication.</title>
        <authorList>
            <person name="Yang K."/>
            <person name="Tian Z."/>
            <person name="Chen C."/>
            <person name="Luo L."/>
            <person name="Zhao B."/>
            <person name="Wang Z."/>
            <person name="Yu L."/>
            <person name="Li Y."/>
            <person name="Sun Y."/>
            <person name="Li W."/>
            <person name="Chen Y."/>
            <person name="Li Y."/>
            <person name="Zhang Y."/>
            <person name="Ai D."/>
            <person name="Zhao J."/>
            <person name="Shang C."/>
            <person name="Ma Y."/>
            <person name="Wu B."/>
            <person name="Wang M."/>
            <person name="Gao L."/>
            <person name="Sun D."/>
            <person name="Zhang P."/>
            <person name="Guo F."/>
            <person name="Wang W."/>
            <person name="Li Y."/>
            <person name="Wang J."/>
            <person name="Varshney R.K."/>
            <person name="Wang J."/>
            <person name="Ling H.Q."/>
            <person name="Wan P."/>
        </authorList>
    </citation>
    <scope>NUCLEOTIDE SEQUENCE</scope>
    <source>
        <strain evidence="2">cv. Jingnong 6</strain>
    </source>
</reference>
<sequence>MENQVEVQEGIEADIQQLKGQISRILEALNALQIPGDPSAQRLQQEVPEAQTFPSYGLPPNYTPPSGVDSGHLDTQRVEDNTVEVEDEPGATTFTIPRQIIQPGIETRGLFGKA</sequence>
<dbReference type="AlphaFoldDB" id="A0A0L9TIU9"/>
<dbReference type="Gramene" id="KOM30367">
    <property type="protein sequence ID" value="KOM30367"/>
    <property type="gene ID" value="LR48_Vigan1285s000100"/>
</dbReference>
<proteinExistence type="predicted"/>
<dbReference type="EMBL" id="KQ258667">
    <property type="protein sequence ID" value="KOM30367.1"/>
    <property type="molecule type" value="Genomic_DNA"/>
</dbReference>
<gene>
    <name evidence="1" type="ORF">LR48_Vigan1285s000100</name>
</gene>
<organism evidence="1 2">
    <name type="scientific">Phaseolus angularis</name>
    <name type="common">Azuki bean</name>
    <name type="synonym">Vigna angularis</name>
    <dbReference type="NCBI Taxonomy" id="3914"/>
    <lineage>
        <taxon>Eukaryota</taxon>
        <taxon>Viridiplantae</taxon>
        <taxon>Streptophyta</taxon>
        <taxon>Embryophyta</taxon>
        <taxon>Tracheophyta</taxon>
        <taxon>Spermatophyta</taxon>
        <taxon>Magnoliopsida</taxon>
        <taxon>eudicotyledons</taxon>
        <taxon>Gunneridae</taxon>
        <taxon>Pentapetalae</taxon>
        <taxon>rosids</taxon>
        <taxon>fabids</taxon>
        <taxon>Fabales</taxon>
        <taxon>Fabaceae</taxon>
        <taxon>Papilionoideae</taxon>
        <taxon>50 kb inversion clade</taxon>
        <taxon>NPAAA clade</taxon>
        <taxon>indigoferoid/millettioid clade</taxon>
        <taxon>Phaseoleae</taxon>
        <taxon>Vigna</taxon>
    </lineage>
</organism>